<dbReference type="SUPFAM" id="SSF56672">
    <property type="entry name" value="DNA/RNA polymerases"/>
    <property type="match status" value="1"/>
</dbReference>
<dbReference type="Proteomes" id="UP001289374">
    <property type="component" value="Unassembled WGS sequence"/>
</dbReference>
<name>A0AAE1W0V1_9LAMI</name>
<evidence type="ECO:0000313" key="4">
    <source>
        <dbReference type="Proteomes" id="UP001289374"/>
    </source>
</evidence>
<evidence type="ECO:0000256" key="1">
    <source>
        <dbReference type="SAM" id="MobiDB-lite"/>
    </source>
</evidence>
<accession>A0AAE1W0V1</accession>
<dbReference type="AlphaFoldDB" id="A0AAE1W0V1"/>
<dbReference type="EMBL" id="JACGWL010000551">
    <property type="protein sequence ID" value="KAK4383544.1"/>
    <property type="molecule type" value="Genomic_DNA"/>
</dbReference>
<dbReference type="PANTHER" id="PTHR34222:SF99">
    <property type="entry name" value="PROTEIN, PUTATIVE-RELATED"/>
    <property type="match status" value="1"/>
</dbReference>
<dbReference type="PANTHER" id="PTHR34222">
    <property type="entry name" value="GAG_PRE-INTEGRS DOMAIN-CONTAINING PROTEIN"/>
    <property type="match status" value="1"/>
</dbReference>
<keyword evidence="4" id="KW-1185">Reference proteome</keyword>
<comment type="caution">
    <text evidence="3">The sequence shown here is derived from an EMBL/GenBank/DDBJ whole genome shotgun (WGS) entry which is preliminary data.</text>
</comment>
<reference evidence="3" key="2">
    <citation type="journal article" date="2024" name="Plant">
        <title>Genomic evolution and insights into agronomic trait innovations of Sesamum species.</title>
        <authorList>
            <person name="Miao H."/>
            <person name="Wang L."/>
            <person name="Qu L."/>
            <person name="Liu H."/>
            <person name="Sun Y."/>
            <person name="Le M."/>
            <person name="Wang Q."/>
            <person name="Wei S."/>
            <person name="Zheng Y."/>
            <person name="Lin W."/>
            <person name="Duan Y."/>
            <person name="Cao H."/>
            <person name="Xiong S."/>
            <person name="Wang X."/>
            <person name="Wei L."/>
            <person name="Li C."/>
            <person name="Ma Q."/>
            <person name="Ju M."/>
            <person name="Zhao R."/>
            <person name="Li G."/>
            <person name="Mu C."/>
            <person name="Tian Q."/>
            <person name="Mei H."/>
            <person name="Zhang T."/>
            <person name="Gao T."/>
            <person name="Zhang H."/>
        </authorList>
    </citation>
    <scope>NUCLEOTIDE SEQUENCE</scope>
    <source>
        <strain evidence="3">K16</strain>
    </source>
</reference>
<dbReference type="Pfam" id="PF07727">
    <property type="entry name" value="RVT_2"/>
    <property type="match status" value="1"/>
</dbReference>
<dbReference type="InterPro" id="IPR043502">
    <property type="entry name" value="DNA/RNA_pol_sf"/>
</dbReference>
<dbReference type="InterPro" id="IPR013103">
    <property type="entry name" value="RVT_2"/>
</dbReference>
<evidence type="ECO:0000259" key="2">
    <source>
        <dbReference type="Pfam" id="PF07727"/>
    </source>
</evidence>
<proteinExistence type="predicted"/>
<gene>
    <name evidence="3" type="ORF">Sango_2764400</name>
</gene>
<feature type="domain" description="Reverse transcriptase Ty1/copia-type" evidence="2">
    <location>
        <begin position="108"/>
        <end position="262"/>
    </location>
</feature>
<evidence type="ECO:0000313" key="3">
    <source>
        <dbReference type="EMBL" id="KAK4383544.1"/>
    </source>
</evidence>
<organism evidence="3 4">
    <name type="scientific">Sesamum angolense</name>
    <dbReference type="NCBI Taxonomy" id="2727404"/>
    <lineage>
        <taxon>Eukaryota</taxon>
        <taxon>Viridiplantae</taxon>
        <taxon>Streptophyta</taxon>
        <taxon>Embryophyta</taxon>
        <taxon>Tracheophyta</taxon>
        <taxon>Spermatophyta</taxon>
        <taxon>Magnoliopsida</taxon>
        <taxon>eudicotyledons</taxon>
        <taxon>Gunneridae</taxon>
        <taxon>Pentapetalae</taxon>
        <taxon>asterids</taxon>
        <taxon>lamiids</taxon>
        <taxon>Lamiales</taxon>
        <taxon>Pedaliaceae</taxon>
        <taxon>Sesamum</taxon>
    </lineage>
</organism>
<feature type="region of interest" description="Disordered" evidence="1">
    <location>
        <begin position="293"/>
        <end position="319"/>
    </location>
</feature>
<protein>
    <submittedName>
        <fullName evidence="3">Retrovirus-related Pol polyprotein from transposon RE1</fullName>
    </submittedName>
</protein>
<reference evidence="3" key="1">
    <citation type="submission" date="2020-06" db="EMBL/GenBank/DDBJ databases">
        <authorList>
            <person name="Li T."/>
            <person name="Hu X."/>
            <person name="Zhang T."/>
            <person name="Song X."/>
            <person name="Zhang H."/>
            <person name="Dai N."/>
            <person name="Sheng W."/>
            <person name="Hou X."/>
            <person name="Wei L."/>
        </authorList>
    </citation>
    <scope>NUCLEOTIDE SEQUENCE</scope>
    <source>
        <strain evidence="3">K16</strain>
        <tissue evidence="3">Leaf</tissue>
    </source>
</reference>
<sequence>MKLGFINGKIARPDEADEEFEQWKGQMVWLKKLWDELGCLFLMGLDESFEGIRNQVLIMEPLPSVPKAYAIVLQVERQREEPKNYIQASQHKDWRATMDNELDALKKNNTWTVTPLPPNERAIGCRWIFKLKLNADGLVNTHKASLLAKGYNQVEGIDYIDSFSPIAKAVTVRVLLVVATSFHWHLCHVDVNNAFLHGNLEEKIYMIPLEGYSVLAGHVCKLSRSLYGLKQASRLWNAKFTTRVQDFCFTQSKHDHCLFYKSSTIEPKRGEQSGNEEGYGINHPPLFHTMDTLHPSTHPFTPHQRRYEAHPAKPAKQTI</sequence>